<dbReference type="EMBL" id="KJ871016">
    <property type="protein sequence ID" value="AIS72861.1"/>
    <property type="molecule type" value="Genomic_RNA"/>
</dbReference>
<dbReference type="Proteomes" id="UP000099027">
    <property type="component" value="Genome"/>
</dbReference>
<sequence>MADAFEIHYIADWVDISSEYPKLHILTTSGRVLSVLADLSDLFDLAIFRELRVPFDLVLVPVCGAWNEYHLHHVRNSRSSRIQCSILLPGLSRSN</sequence>
<reference evidence="1 2" key="1">
    <citation type="submission" date="2014-05" db="EMBL/GenBank/DDBJ databases">
        <title>Molecular analysis of two classical Muscovy duck orthoreovirus strains originating from France reveals shared genes in the whole genome constellations between Asian and European waterfowl reoviruses.</title>
        <authorList>
            <person name="Farkas S.L."/>
            <person name="Dandar E."/>
            <person name="Marton S."/>
            <person name="Feher E."/>
            <person name="Oldal M."/>
            <person name="Jakab F."/>
            <person name="Mato T."/>
            <person name="Palya V."/>
            <person name="Banyai K."/>
        </authorList>
    </citation>
    <scope>NUCLEOTIDE SEQUENCE [LARGE SCALE GENOMIC DNA]</scope>
    <source>
        <strain evidence="1">D2044</strain>
    </source>
</reference>
<organism evidence="1 2">
    <name type="scientific">Muscovy duck reovirus</name>
    <dbReference type="NCBI Taxonomy" id="77153"/>
    <lineage>
        <taxon>Viruses</taxon>
        <taxon>Riboviria</taxon>
        <taxon>Orthornavirae</taxon>
        <taxon>Duplornaviricota</taxon>
        <taxon>Resentoviricetes</taxon>
        <taxon>Reovirales</taxon>
        <taxon>Spinareoviridae</taxon>
        <taxon>Orthoreovirus</taxon>
        <taxon>Orthoreovirus avis</taxon>
        <taxon>Avian orthoreovirus</taxon>
    </lineage>
</organism>
<proteinExistence type="predicted"/>
<evidence type="ECO:0000313" key="1">
    <source>
        <dbReference type="EMBL" id="AIS72861.1"/>
    </source>
</evidence>
<name>A0A097BVM1_9REOV</name>
<accession>A0A097BVM1</accession>
<protein>
    <submittedName>
        <fullName evidence="1">NS other</fullName>
    </submittedName>
</protein>
<evidence type="ECO:0000313" key="2">
    <source>
        <dbReference type="Proteomes" id="UP000099027"/>
    </source>
</evidence>